<dbReference type="KEGG" id="tva:4773238"/>
<dbReference type="VEuPathDB" id="TrichDB:TVAG_202310"/>
<reference evidence="1" key="1">
    <citation type="submission" date="2006-10" db="EMBL/GenBank/DDBJ databases">
        <authorList>
            <person name="Amadeo P."/>
            <person name="Zhao Q."/>
            <person name="Wortman J."/>
            <person name="Fraser-Liggett C."/>
            <person name="Carlton J."/>
        </authorList>
    </citation>
    <scope>NUCLEOTIDE SEQUENCE</scope>
    <source>
        <strain evidence="1">G3</strain>
    </source>
</reference>
<accession>A2DWQ2</accession>
<gene>
    <name evidence="1" type="ORF">TVAG_202310</name>
</gene>
<dbReference type="RefSeq" id="XP_001327460.1">
    <property type="nucleotide sequence ID" value="XM_001327425.1"/>
</dbReference>
<name>A2DWQ2_TRIV3</name>
<protein>
    <submittedName>
        <fullName evidence="1">Uncharacterized protein</fullName>
    </submittedName>
</protein>
<sequence length="151" mass="17657">MIDNKLVQEIIKTRSYNKHKRTSSQSIRDHEQISKRIFNVGVMLDFVTAFFEKKLGSYVTVFSLLEIATKVSIKTKIKLDRLAKRNRTALLCWFAEHWNKVYPHLFQSDETSDDHQFSNPNQDSCDPELSIYIPPESIKLLEVLDISRLLN</sequence>
<evidence type="ECO:0000313" key="1">
    <source>
        <dbReference type="EMBL" id="EAY15237.1"/>
    </source>
</evidence>
<dbReference type="EMBL" id="DS113259">
    <property type="protein sequence ID" value="EAY15237.1"/>
    <property type="molecule type" value="Genomic_DNA"/>
</dbReference>
<dbReference type="AlphaFoldDB" id="A2DWQ2"/>
<keyword evidence="2" id="KW-1185">Reference proteome</keyword>
<evidence type="ECO:0000313" key="2">
    <source>
        <dbReference type="Proteomes" id="UP000001542"/>
    </source>
</evidence>
<reference evidence="1" key="2">
    <citation type="journal article" date="2007" name="Science">
        <title>Draft genome sequence of the sexually transmitted pathogen Trichomonas vaginalis.</title>
        <authorList>
            <person name="Carlton J.M."/>
            <person name="Hirt R.P."/>
            <person name="Silva J.C."/>
            <person name="Delcher A.L."/>
            <person name="Schatz M."/>
            <person name="Zhao Q."/>
            <person name="Wortman J.R."/>
            <person name="Bidwell S.L."/>
            <person name="Alsmark U.C.M."/>
            <person name="Besteiro S."/>
            <person name="Sicheritz-Ponten T."/>
            <person name="Noel C.J."/>
            <person name="Dacks J.B."/>
            <person name="Foster P.G."/>
            <person name="Simillion C."/>
            <person name="Van de Peer Y."/>
            <person name="Miranda-Saavedra D."/>
            <person name="Barton G.J."/>
            <person name="Westrop G.D."/>
            <person name="Mueller S."/>
            <person name="Dessi D."/>
            <person name="Fiori P.L."/>
            <person name="Ren Q."/>
            <person name="Paulsen I."/>
            <person name="Zhang H."/>
            <person name="Bastida-Corcuera F.D."/>
            <person name="Simoes-Barbosa A."/>
            <person name="Brown M.T."/>
            <person name="Hayes R.D."/>
            <person name="Mukherjee M."/>
            <person name="Okumura C.Y."/>
            <person name="Schneider R."/>
            <person name="Smith A.J."/>
            <person name="Vanacova S."/>
            <person name="Villalvazo M."/>
            <person name="Haas B.J."/>
            <person name="Pertea M."/>
            <person name="Feldblyum T.V."/>
            <person name="Utterback T.R."/>
            <person name="Shu C.L."/>
            <person name="Osoegawa K."/>
            <person name="de Jong P.J."/>
            <person name="Hrdy I."/>
            <person name="Horvathova L."/>
            <person name="Zubacova Z."/>
            <person name="Dolezal P."/>
            <person name="Malik S.B."/>
            <person name="Logsdon J.M. Jr."/>
            <person name="Henze K."/>
            <person name="Gupta A."/>
            <person name="Wang C.C."/>
            <person name="Dunne R.L."/>
            <person name="Upcroft J.A."/>
            <person name="Upcroft P."/>
            <person name="White O."/>
            <person name="Salzberg S.L."/>
            <person name="Tang P."/>
            <person name="Chiu C.-H."/>
            <person name="Lee Y.-S."/>
            <person name="Embley T.M."/>
            <person name="Coombs G.H."/>
            <person name="Mottram J.C."/>
            <person name="Tachezy J."/>
            <person name="Fraser-Liggett C.M."/>
            <person name="Johnson P.J."/>
        </authorList>
    </citation>
    <scope>NUCLEOTIDE SEQUENCE [LARGE SCALE GENOMIC DNA]</scope>
    <source>
        <strain evidence="1">G3</strain>
    </source>
</reference>
<dbReference type="InParanoid" id="A2DWQ2"/>
<dbReference type="Proteomes" id="UP000001542">
    <property type="component" value="Unassembled WGS sequence"/>
</dbReference>
<dbReference type="VEuPathDB" id="TrichDB:TVAGG3_0201110"/>
<organism evidence="1 2">
    <name type="scientific">Trichomonas vaginalis (strain ATCC PRA-98 / G3)</name>
    <dbReference type="NCBI Taxonomy" id="412133"/>
    <lineage>
        <taxon>Eukaryota</taxon>
        <taxon>Metamonada</taxon>
        <taxon>Parabasalia</taxon>
        <taxon>Trichomonadida</taxon>
        <taxon>Trichomonadidae</taxon>
        <taxon>Trichomonas</taxon>
    </lineage>
</organism>
<proteinExistence type="predicted"/>